<keyword evidence="2" id="KW-1185">Reference proteome</keyword>
<name>A0A9P4HQI6_9PEZI</name>
<protein>
    <recommendedName>
        <fullName evidence="3">RNA ligase/cyclic nucleotide phosphodiesterase</fullName>
    </recommendedName>
</protein>
<dbReference type="OrthoDB" id="2967263at2759"/>
<gene>
    <name evidence="1" type="ORF">K490DRAFT_76311</name>
</gene>
<proteinExistence type="predicted"/>
<evidence type="ECO:0000313" key="2">
    <source>
        <dbReference type="Proteomes" id="UP000799776"/>
    </source>
</evidence>
<sequence length="306" mass="34121">MATTSRENPYDVLLSAIGGDDARVQEHYSKHRVTRNEQQKAKFLDPSFAGVTPDPILQRLEDPTIEPGYVDPRHCLVFWARPTRAVKDLVARIQTELREVVPNLWLMPQASLHLTAMEITHTRTEEEISALVSAMQKHIPDIVNYTLDHRARLVKPMLGFDASAIALSFVPAAGGEGLRSSARRTAEDDNYTYHHLRRDLFGLCEKTGVEVKSRYVVASAHLTVGRFIQTGDVEDEEGRVDRKKVGKLVEAIEAINEWLGEEFWPGAEGIKDGGEWVVGEGTGLDCRRGALWYGAGGETIMRGQGF</sequence>
<dbReference type="InterPro" id="IPR009097">
    <property type="entry name" value="Cyclic_Pdiesterase"/>
</dbReference>
<dbReference type="Proteomes" id="UP000799776">
    <property type="component" value="Unassembled WGS sequence"/>
</dbReference>
<dbReference type="Gene3D" id="3.90.1140.10">
    <property type="entry name" value="Cyclic phosphodiesterase"/>
    <property type="match status" value="1"/>
</dbReference>
<organism evidence="1 2">
    <name type="scientific">Saccharata proteae CBS 121410</name>
    <dbReference type="NCBI Taxonomy" id="1314787"/>
    <lineage>
        <taxon>Eukaryota</taxon>
        <taxon>Fungi</taxon>
        <taxon>Dikarya</taxon>
        <taxon>Ascomycota</taxon>
        <taxon>Pezizomycotina</taxon>
        <taxon>Dothideomycetes</taxon>
        <taxon>Dothideomycetes incertae sedis</taxon>
        <taxon>Botryosphaeriales</taxon>
        <taxon>Saccharataceae</taxon>
        <taxon>Saccharata</taxon>
    </lineage>
</organism>
<dbReference type="EMBL" id="ML978759">
    <property type="protein sequence ID" value="KAF2083781.1"/>
    <property type="molecule type" value="Genomic_DNA"/>
</dbReference>
<accession>A0A9P4HQI6</accession>
<comment type="caution">
    <text evidence="1">The sequence shown here is derived from an EMBL/GenBank/DDBJ whole genome shotgun (WGS) entry which is preliminary data.</text>
</comment>
<evidence type="ECO:0008006" key="3">
    <source>
        <dbReference type="Google" id="ProtNLM"/>
    </source>
</evidence>
<dbReference type="SUPFAM" id="SSF55144">
    <property type="entry name" value="LigT-like"/>
    <property type="match status" value="1"/>
</dbReference>
<evidence type="ECO:0000313" key="1">
    <source>
        <dbReference type="EMBL" id="KAF2083781.1"/>
    </source>
</evidence>
<reference evidence="1" key="1">
    <citation type="journal article" date="2020" name="Stud. Mycol.">
        <title>101 Dothideomycetes genomes: a test case for predicting lifestyles and emergence of pathogens.</title>
        <authorList>
            <person name="Haridas S."/>
            <person name="Albert R."/>
            <person name="Binder M."/>
            <person name="Bloem J."/>
            <person name="Labutti K."/>
            <person name="Salamov A."/>
            <person name="Andreopoulos B."/>
            <person name="Baker S."/>
            <person name="Barry K."/>
            <person name="Bills G."/>
            <person name="Bluhm B."/>
            <person name="Cannon C."/>
            <person name="Castanera R."/>
            <person name="Culley D."/>
            <person name="Daum C."/>
            <person name="Ezra D."/>
            <person name="Gonzalez J."/>
            <person name="Henrissat B."/>
            <person name="Kuo A."/>
            <person name="Liang C."/>
            <person name="Lipzen A."/>
            <person name="Lutzoni F."/>
            <person name="Magnuson J."/>
            <person name="Mondo S."/>
            <person name="Nolan M."/>
            <person name="Ohm R."/>
            <person name="Pangilinan J."/>
            <person name="Park H.-J."/>
            <person name="Ramirez L."/>
            <person name="Alfaro M."/>
            <person name="Sun H."/>
            <person name="Tritt A."/>
            <person name="Yoshinaga Y."/>
            <person name="Zwiers L.-H."/>
            <person name="Turgeon B."/>
            <person name="Goodwin S."/>
            <person name="Spatafora J."/>
            <person name="Crous P."/>
            <person name="Grigoriev I."/>
        </authorList>
    </citation>
    <scope>NUCLEOTIDE SEQUENCE</scope>
    <source>
        <strain evidence="1">CBS 121410</strain>
    </source>
</reference>
<dbReference type="AlphaFoldDB" id="A0A9P4HQI6"/>